<dbReference type="GO" id="GO:0005509">
    <property type="term" value="F:calcium ion binding"/>
    <property type="evidence" value="ECO:0007669"/>
    <property type="project" value="InterPro"/>
</dbReference>
<dbReference type="FunFam" id="1.10.287.70:FF:000093">
    <property type="entry name" value="Calcium channel subunit Cch1"/>
    <property type="match status" value="1"/>
</dbReference>
<evidence type="ECO:0000259" key="22">
    <source>
        <dbReference type="PROSITE" id="PS50222"/>
    </source>
</evidence>
<dbReference type="SUPFAM" id="SSF47473">
    <property type="entry name" value="EF-hand"/>
    <property type="match status" value="1"/>
</dbReference>
<evidence type="ECO:0000256" key="2">
    <source>
        <dbReference type="ARBA" id="ARBA00022448"/>
    </source>
</evidence>
<feature type="domain" description="EF-hand" evidence="22">
    <location>
        <begin position="1823"/>
        <end position="1858"/>
    </location>
</feature>
<keyword evidence="11" id="KW-0406">Ion transport</keyword>
<evidence type="ECO:0000256" key="18">
    <source>
        <dbReference type="PIRSR" id="PIRSR602077-1"/>
    </source>
</evidence>
<dbReference type="Gene3D" id="1.20.120.350">
    <property type="entry name" value="Voltage-gated potassium channels. Chain C"/>
    <property type="match status" value="4"/>
</dbReference>
<feature type="transmembrane region" description="Helical" evidence="21">
    <location>
        <begin position="543"/>
        <end position="562"/>
    </location>
</feature>
<feature type="transmembrane region" description="Helical" evidence="21">
    <location>
        <begin position="1316"/>
        <end position="1341"/>
    </location>
</feature>
<evidence type="ECO:0000256" key="10">
    <source>
        <dbReference type="ARBA" id="ARBA00022989"/>
    </source>
</evidence>
<dbReference type="InterPro" id="IPR011992">
    <property type="entry name" value="EF-hand-dom_pair"/>
</dbReference>
<keyword evidence="2" id="KW-0813">Transport</keyword>
<keyword evidence="12 21" id="KW-0472">Membrane</keyword>
<comment type="subcellular location">
    <subcellularLocation>
        <location evidence="1">Cell membrane</location>
        <topology evidence="1">Multi-pass membrane protein</topology>
    </subcellularLocation>
    <subcellularLocation>
        <location evidence="19">Membrane</location>
        <topology evidence="19">Multi-pass membrane protein</topology>
    </subcellularLocation>
</comment>
<proteinExistence type="inferred from homology"/>
<evidence type="ECO:0000256" key="9">
    <source>
        <dbReference type="ARBA" id="ARBA00022882"/>
    </source>
</evidence>
<dbReference type="FunFam" id="1.10.287.70:FF:000118">
    <property type="entry name" value="Calcium channel subunit Cch1"/>
    <property type="match status" value="1"/>
</dbReference>
<feature type="compositionally biased region" description="Basic and acidic residues" evidence="20">
    <location>
        <begin position="237"/>
        <end position="249"/>
    </location>
</feature>
<feature type="transmembrane region" description="Helical" evidence="21">
    <location>
        <begin position="927"/>
        <end position="951"/>
    </location>
</feature>
<dbReference type="InterPro" id="IPR005821">
    <property type="entry name" value="Ion_trans_dom"/>
</dbReference>
<feature type="compositionally biased region" description="Low complexity" evidence="20">
    <location>
        <begin position="250"/>
        <end position="261"/>
    </location>
</feature>
<dbReference type="GO" id="GO:0008331">
    <property type="term" value="F:high voltage-gated calcium channel activity"/>
    <property type="evidence" value="ECO:0007669"/>
    <property type="project" value="TreeGrafter"/>
</dbReference>
<evidence type="ECO:0000256" key="15">
    <source>
        <dbReference type="ARBA" id="ARBA00057587"/>
    </source>
</evidence>
<keyword evidence="24" id="KW-1185">Reference proteome</keyword>
<keyword evidence="5 19" id="KW-0109">Calcium transport</keyword>
<evidence type="ECO:0000256" key="11">
    <source>
        <dbReference type="ARBA" id="ARBA00023065"/>
    </source>
</evidence>
<feature type="compositionally biased region" description="Low complexity" evidence="20">
    <location>
        <begin position="2046"/>
        <end position="2056"/>
    </location>
</feature>
<feature type="compositionally biased region" description="Low complexity" evidence="20">
    <location>
        <begin position="1"/>
        <end position="13"/>
    </location>
</feature>
<dbReference type="InterPro" id="IPR050599">
    <property type="entry name" value="VDCC_alpha-1_subunit"/>
</dbReference>
<feature type="transmembrane region" description="Helical" evidence="21">
    <location>
        <begin position="1006"/>
        <end position="1031"/>
    </location>
</feature>
<dbReference type="InterPro" id="IPR002048">
    <property type="entry name" value="EF_hand_dom"/>
</dbReference>
<feature type="transmembrane region" description="Helical" evidence="21">
    <location>
        <begin position="1685"/>
        <end position="1709"/>
    </location>
</feature>
<feature type="transmembrane region" description="Helical" evidence="21">
    <location>
        <begin position="1785"/>
        <end position="1804"/>
    </location>
</feature>
<dbReference type="Pfam" id="PF00520">
    <property type="entry name" value="Ion_trans"/>
    <property type="match status" value="4"/>
</dbReference>
<evidence type="ECO:0000256" key="7">
    <source>
        <dbReference type="ARBA" id="ARBA00022692"/>
    </source>
</evidence>
<feature type="transmembrane region" description="Helical" evidence="21">
    <location>
        <begin position="1487"/>
        <end position="1508"/>
    </location>
</feature>
<evidence type="ECO:0000256" key="8">
    <source>
        <dbReference type="ARBA" id="ARBA00022837"/>
    </source>
</evidence>
<feature type="transmembrane region" description="Helical" evidence="21">
    <location>
        <begin position="869"/>
        <end position="887"/>
    </location>
</feature>
<evidence type="ECO:0000256" key="12">
    <source>
        <dbReference type="ARBA" id="ARBA00023136"/>
    </source>
</evidence>
<dbReference type="PANTHER" id="PTHR45628">
    <property type="entry name" value="VOLTAGE-DEPENDENT CALCIUM CHANNEL TYPE A SUBUNIT ALPHA-1"/>
    <property type="match status" value="1"/>
</dbReference>
<dbReference type="FunFam" id="1.10.238.10:FF:000406">
    <property type="entry name" value="Calcium channel subunit Cch1"/>
    <property type="match status" value="1"/>
</dbReference>
<keyword evidence="3" id="KW-1003">Cell membrane</keyword>
<gene>
    <name evidence="23" type="ORF">AJ79_06205</name>
</gene>
<evidence type="ECO:0000256" key="14">
    <source>
        <dbReference type="ARBA" id="ARBA00023303"/>
    </source>
</evidence>
<dbReference type="Proteomes" id="UP000223968">
    <property type="component" value="Unassembled WGS sequence"/>
</dbReference>
<feature type="compositionally biased region" description="Basic and acidic residues" evidence="20">
    <location>
        <begin position="145"/>
        <end position="163"/>
    </location>
</feature>
<evidence type="ECO:0000256" key="4">
    <source>
        <dbReference type="ARBA" id="ARBA00022553"/>
    </source>
</evidence>
<dbReference type="PRINTS" id="PR00167">
    <property type="entry name" value="CACHANNEL"/>
</dbReference>
<keyword evidence="4" id="KW-0597">Phosphoprotein</keyword>
<evidence type="ECO:0000256" key="19">
    <source>
        <dbReference type="RuleBase" id="RU003808"/>
    </source>
</evidence>
<evidence type="ECO:0000256" key="3">
    <source>
        <dbReference type="ARBA" id="ARBA00022475"/>
    </source>
</evidence>
<feature type="compositionally biased region" description="Polar residues" evidence="20">
    <location>
        <begin position="2117"/>
        <end position="2130"/>
    </location>
</feature>
<dbReference type="InterPro" id="IPR002077">
    <property type="entry name" value="VDCCAlpha1"/>
</dbReference>
<comment type="caution">
    <text evidence="23">The sequence shown here is derived from an EMBL/GenBank/DDBJ whole genome shotgun (WGS) entry which is preliminary data.</text>
</comment>
<feature type="binding site" evidence="18">
    <location>
        <position position="1458"/>
    </location>
    <ligand>
        <name>Ca(2+)</name>
        <dbReference type="ChEBI" id="CHEBI:29108"/>
    </ligand>
</feature>
<keyword evidence="13" id="KW-0325">Glycoprotein</keyword>
<feature type="transmembrane region" description="Helical" evidence="21">
    <location>
        <begin position="1655"/>
        <end position="1673"/>
    </location>
</feature>
<evidence type="ECO:0000256" key="1">
    <source>
        <dbReference type="ARBA" id="ARBA00004651"/>
    </source>
</evidence>
<feature type="region of interest" description="Disordered" evidence="20">
    <location>
        <begin position="1"/>
        <end position="122"/>
    </location>
</feature>
<feature type="transmembrane region" description="Helical" evidence="21">
    <location>
        <begin position="434"/>
        <end position="458"/>
    </location>
</feature>
<feature type="transmembrane region" description="Helical" evidence="21">
    <location>
        <begin position="709"/>
        <end position="730"/>
    </location>
</feature>
<reference evidence="23 24" key="1">
    <citation type="submission" date="2017-10" db="EMBL/GenBank/DDBJ databases">
        <title>Comparative genomics in systemic dimorphic fungi from Ajellomycetaceae.</title>
        <authorList>
            <person name="Munoz J.F."/>
            <person name="Mcewen J.G."/>
            <person name="Clay O.K."/>
            <person name="Cuomo C.A."/>
        </authorList>
    </citation>
    <scope>NUCLEOTIDE SEQUENCE [LARGE SCALE GENOMIC DNA]</scope>
    <source>
        <strain evidence="23 24">UAMH5409</strain>
    </source>
</reference>
<feature type="transmembrane region" description="Helical" evidence="21">
    <location>
        <begin position="836"/>
        <end position="857"/>
    </location>
</feature>
<feature type="transmembrane region" description="Helical" evidence="21">
    <location>
        <begin position="1629"/>
        <end position="1649"/>
    </location>
</feature>
<dbReference type="PROSITE" id="PS50222">
    <property type="entry name" value="EF_HAND_2"/>
    <property type="match status" value="1"/>
</dbReference>
<feature type="compositionally biased region" description="Basic and acidic residues" evidence="20">
    <location>
        <begin position="1105"/>
        <end position="1128"/>
    </location>
</feature>
<evidence type="ECO:0000256" key="5">
    <source>
        <dbReference type="ARBA" id="ARBA00022568"/>
    </source>
</evidence>
<dbReference type="GO" id="GO:0098703">
    <property type="term" value="P:calcium ion import across plasma membrane"/>
    <property type="evidence" value="ECO:0007669"/>
    <property type="project" value="TreeGrafter"/>
</dbReference>
<feature type="transmembrane region" description="Helical" evidence="21">
    <location>
        <begin position="1233"/>
        <end position="1259"/>
    </location>
</feature>
<feature type="compositionally biased region" description="Basic and acidic residues" evidence="20">
    <location>
        <begin position="75"/>
        <end position="92"/>
    </location>
</feature>
<dbReference type="OrthoDB" id="416585at2759"/>
<dbReference type="PANTHER" id="PTHR45628:SF7">
    <property type="entry name" value="VOLTAGE-DEPENDENT CALCIUM CHANNEL TYPE A SUBUNIT ALPHA-1"/>
    <property type="match status" value="1"/>
</dbReference>
<sequence length="2187" mass="247456">MASPNNNNNNNNNYGSGDYNPGTPPAHQAIPLQDLSRPPDVAHGAERQHMRTSSGGSILGREGRRSILTRGSFGRRYERIAEDSPGPRDRNPMDNFQTINLSHDHNAPGYLADDDGAVSHDDHRSFQEAIGSVGWGFHGPSSQFARRDSDQRLSFDTHGRDSEDINTFPYMGAQNNSSYEEQDLNRTDTPENDTTPLTDRRYLQPMDGASTSHGQRHDRQRGSVRFADEPTVAGSHLGDDLPRLEEGNGRSRSGSASARGLRASRSRSRQLSPAPNSALSRAGSMMRMMSQRVVNISNEPEIVEQTLRRKSSLKQARLEAPPSLPAMTEYAHDISTPGMDDEDEFPPEKRPSLFSKIRDPDAYLRQKNPLKGNSLGIFPPESKLRRALLEILIHPATEPIILILIIVQTILLAIEASVFKGPRGTRWGTPAFDYAFLVLFIIYTLEIGARIIVSGFILNPQEYSTLDRSKGLRKALIAKGKDLLMPQRQFSTRKSVDPVTPEVSVLRSFTGLQNDKDPSGDASYLQRYRLARRAFLRHSFTRIDFLAVVSYWISFVLSNLAIESDQHLYVFRMLSCLRILRLLGLTSGTSVIFRSLKKAAPLLVHVAFLISFFWLLFAIVGVQSFKSSLKRTCVWIDPEGRQNYTQNAAPDSIQFCGGHRANGTGDPMPWVMPDGTPGAANAKGYLCPEGSLCIQGDNPYGGTLSFDNVVHSLELVFVVMSSNTFTDILYYMTDTDYLAASIFFILGFVVLSLWLVNLLVAVITSSFQVIREESKRSAFTSENIDEREFEDDAPRKLRGLKLLYVRTYWVWIAIVGFGLVVQCLRSSSMGPDRRKFIDTTEIIVTIILAIEICLRFASDWRNFHKGPRNWVDLALAVITCIILIPTIRNSGRAYAALSIFQVLRIYRIVLAFSVISDLINTVFKNAVGLLNLIVFVFLITFLASIFAVQLFRGQIPEEDSSGEEIQVTFFDIYNSFIGMYQVLSSEDWTSILYVAVESTYKWNTAWISATFVIMWFVLANFVVLNMFIAVIQESFDVSEDEKRIQQVKAFLQQKQVSGSSQGNLSLSTIFGLGRDSRRYRDPLDHGPAALEMLLKDAVVNEFLDEQPRSPPTDHQREESPPATKHPEHSNAFTIMLSTVKDRIMNREPNPFYSKLKFSKVYDDSDPTAMAKEVLSASEQRKRAQRQYLQKYPNYNVSLYIFQPTHPIRRFCQRIVGPGRGSSRIDGVDPYKPVWYTFSAFIYAAIVAMVLIACIATPLYQRTYMETHEPGLSNWFVWTDLAFAVLFTLEAVIKVIADGFFWTPNAYFRGSWGFIDGVVLITLWVNVISAIFNATGASRVVGAFKALRALRLLNVSDSARETFHAVIILGGWKVISAAFVSLSFLVPFAIYGLNLFNGQLKSCNDEDFEYGSLDHCVGEYMSSPYAWDVLAPRAVSNPYYSFDDFGKSLFILFQIVSQEGWTGALWDAMAITGVNQQPESNASSENGLFFIVFNLLGAVFVLTLFVSVFMRNYTEQTGVAFLTAEQRSWLELRKHLRQINPSKRSIDKDSAKLKAWCYRIAVKKHGRWSRFITGLLLFHLILLILEFEPEYDWWDRTRDILFLVLTLFYIANIIIRIVGLTWQRFSRSSWDLYSILAVSGTFITTLLSVIRYDNIVFIQLHKLFLVSVALLIIPRNNQLDQLFKTAAASLTAIGNLLATWFVLFLVYAIALTQIFGLTKFGEGETGSINFRDVPRALILLFRTSCGEGWNEVMEDFATMVPPYCTAEDQFFQSDCGSAGWARTLFISWNIVSMYIFVSLFVSLIFESFSYVYQRSSGLYAISREEIRRYKQAWATFDPDGTGYISKEAFPRLLGELSGVFEMRIYDGDFTVGRILEDCKVSRRESALSPYVRAVDGIDLDKLQRRINRIPVQQIRRKRARMNAFYEEVLVSADPERGISFTSCLMILAHYNVITDSKSLRLEEFLRRRARLQRVQEAVRRSVVIGFFDTLYWSRKFRRRFETHHDSRLVTVPQFEFAVPEIYVDDGEHEDGHQQQPPRPHDDRDFHPTPQQSQTPQHQRQRGRSQPPDSPFSSPMLSPESMGRSSTIGGGRHIRNPPSIDTTTAQRSSGSPTRGGEWSNISPSLSPRQSRATGAYYGSDPPSPDDITNHRRQDSSVSVQGVMESLDNSAWGESIRRSFTMRRPPGGNR</sequence>
<protein>
    <recommendedName>
        <fullName evidence="17">Calcium-channel protein CCH1</fullName>
    </recommendedName>
</protein>
<keyword evidence="8 18" id="KW-0106">Calcium</keyword>
<organism evidence="23 24">
    <name type="scientific">Helicocarpus griseus UAMH5409</name>
    <dbReference type="NCBI Taxonomy" id="1447875"/>
    <lineage>
        <taxon>Eukaryota</taxon>
        <taxon>Fungi</taxon>
        <taxon>Dikarya</taxon>
        <taxon>Ascomycota</taxon>
        <taxon>Pezizomycotina</taxon>
        <taxon>Eurotiomycetes</taxon>
        <taxon>Eurotiomycetidae</taxon>
        <taxon>Onygenales</taxon>
        <taxon>Ajellomycetaceae</taxon>
        <taxon>Helicocarpus</taxon>
    </lineage>
</organism>
<keyword evidence="6 19" id="KW-0107">Calcium channel</keyword>
<feature type="transmembrane region" description="Helical" evidence="21">
    <location>
        <begin position="391"/>
        <end position="414"/>
    </location>
</feature>
<dbReference type="EMBL" id="PDNB01000107">
    <property type="protein sequence ID" value="PGH07728.1"/>
    <property type="molecule type" value="Genomic_DNA"/>
</dbReference>
<comment type="function">
    <text evidence="15">Voltage-gated, high-affinity calcium channel that functions together with MID1 to mediate calcium entry into cells. Required during conditions of environmental stress.</text>
</comment>
<feature type="transmembrane region" description="Helical" evidence="21">
    <location>
        <begin position="1567"/>
        <end position="1584"/>
    </location>
</feature>
<feature type="transmembrane region" description="Helical" evidence="21">
    <location>
        <begin position="1362"/>
        <end position="1389"/>
    </location>
</feature>
<dbReference type="InterPro" id="IPR027359">
    <property type="entry name" value="Volt_channel_dom_sf"/>
</dbReference>
<feature type="transmembrane region" description="Helical" evidence="21">
    <location>
        <begin position="808"/>
        <end position="824"/>
    </location>
</feature>
<feature type="transmembrane region" description="Helical" evidence="21">
    <location>
        <begin position="737"/>
        <end position="763"/>
    </location>
</feature>
<feature type="transmembrane region" description="Helical" evidence="21">
    <location>
        <begin position="894"/>
        <end position="915"/>
    </location>
</feature>
<dbReference type="Gene3D" id="1.10.287.70">
    <property type="match status" value="4"/>
</dbReference>
<dbReference type="FunFam" id="1.20.120.350:FF:000098">
    <property type="entry name" value="Calcium channel subunit Cch1"/>
    <property type="match status" value="1"/>
</dbReference>
<keyword evidence="10 21" id="KW-1133">Transmembrane helix</keyword>
<feature type="compositionally biased region" description="Polar residues" evidence="20">
    <location>
        <begin position="2097"/>
        <end position="2110"/>
    </location>
</feature>
<evidence type="ECO:0000256" key="6">
    <source>
        <dbReference type="ARBA" id="ARBA00022673"/>
    </source>
</evidence>
<feature type="region of interest" description="Disordered" evidence="20">
    <location>
        <begin position="2026"/>
        <end position="2187"/>
    </location>
</feature>
<keyword evidence="14" id="KW-0407">Ion channel</keyword>
<feature type="region of interest" description="Disordered" evidence="20">
    <location>
        <begin position="141"/>
        <end position="282"/>
    </location>
</feature>
<feature type="transmembrane region" description="Helical" evidence="21">
    <location>
        <begin position="1599"/>
        <end position="1617"/>
    </location>
</feature>
<dbReference type="SUPFAM" id="SSF81324">
    <property type="entry name" value="Voltage-gated potassium channels"/>
    <property type="match status" value="4"/>
</dbReference>
<feature type="transmembrane region" description="Helical" evidence="21">
    <location>
        <begin position="600"/>
        <end position="622"/>
    </location>
</feature>
<dbReference type="STRING" id="1447875.A0A2B7XGI0"/>
<feature type="transmembrane region" description="Helical" evidence="21">
    <location>
        <begin position="1271"/>
        <end position="1296"/>
    </location>
</feature>
<evidence type="ECO:0000256" key="17">
    <source>
        <dbReference type="ARBA" id="ARBA00067459"/>
    </source>
</evidence>
<comment type="similarity">
    <text evidence="16 19">Belongs to the calcium channel alpha-1 subunit (TC 1.A.1.11) family.</text>
</comment>
<evidence type="ECO:0000256" key="20">
    <source>
        <dbReference type="SAM" id="MobiDB-lite"/>
    </source>
</evidence>
<name>A0A2B7XGI0_9EURO</name>
<keyword evidence="18" id="KW-0479">Metal-binding</keyword>
<evidence type="ECO:0000313" key="23">
    <source>
        <dbReference type="EMBL" id="PGH07728.1"/>
    </source>
</evidence>
<keyword evidence="7 21" id="KW-0812">Transmembrane</keyword>
<dbReference type="FunFam" id="1.20.120.350:FF:000063">
    <property type="entry name" value="Calcium channel subunit Cch1"/>
    <property type="match status" value="1"/>
</dbReference>
<feature type="transmembrane region" description="Helical" evidence="21">
    <location>
        <begin position="568"/>
        <end position="593"/>
    </location>
</feature>
<feature type="region of interest" description="Disordered" evidence="20">
    <location>
        <begin position="1104"/>
        <end position="1130"/>
    </location>
</feature>
<evidence type="ECO:0000313" key="24">
    <source>
        <dbReference type="Proteomes" id="UP000223968"/>
    </source>
</evidence>
<evidence type="ECO:0000256" key="13">
    <source>
        <dbReference type="ARBA" id="ARBA00023180"/>
    </source>
</evidence>
<evidence type="ECO:0000256" key="21">
    <source>
        <dbReference type="SAM" id="Phobius"/>
    </source>
</evidence>
<dbReference type="GO" id="GO:0005891">
    <property type="term" value="C:voltage-gated calcium channel complex"/>
    <property type="evidence" value="ECO:0007669"/>
    <property type="project" value="InterPro"/>
</dbReference>
<accession>A0A2B7XGI0</accession>
<keyword evidence="9 19" id="KW-0851">Voltage-gated channel</keyword>
<feature type="compositionally biased region" description="Polar residues" evidence="20">
    <location>
        <begin position="270"/>
        <end position="279"/>
    </location>
</feature>
<dbReference type="FunFam" id="1.20.120.350:FF:000079">
    <property type="entry name" value="Calcium channel subunit Cch1"/>
    <property type="match status" value="1"/>
</dbReference>
<evidence type="ECO:0000256" key="16">
    <source>
        <dbReference type="ARBA" id="ARBA00061395"/>
    </source>
</evidence>